<dbReference type="EMBL" id="CP000774">
    <property type="protein sequence ID" value="ABS63661.1"/>
    <property type="molecule type" value="Genomic_DNA"/>
</dbReference>
<dbReference type="PANTHER" id="PTHR48182">
    <property type="entry name" value="PROTEIN SERAC1"/>
    <property type="match status" value="1"/>
</dbReference>
<dbReference type="InterPro" id="IPR029058">
    <property type="entry name" value="AB_hydrolase_fold"/>
</dbReference>
<name>A7HUS8_PARL1</name>
<dbReference type="eggNOG" id="COG1073">
    <property type="taxonomic scope" value="Bacteria"/>
</dbReference>
<dbReference type="KEGG" id="pla:Plav_2047"/>
<dbReference type="Proteomes" id="UP000006377">
    <property type="component" value="Chromosome"/>
</dbReference>
<reference evidence="7 8" key="1">
    <citation type="journal article" date="2011" name="Stand. Genomic Sci.">
        <title>Complete genome sequence of Parvibaculum lavamentivorans type strain (DS-1(T)).</title>
        <authorList>
            <person name="Schleheck D."/>
            <person name="Weiss M."/>
            <person name="Pitluck S."/>
            <person name="Bruce D."/>
            <person name="Land M.L."/>
            <person name="Han S."/>
            <person name="Saunders E."/>
            <person name="Tapia R."/>
            <person name="Detter C."/>
            <person name="Brettin T."/>
            <person name="Han J."/>
            <person name="Woyke T."/>
            <person name="Goodwin L."/>
            <person name="Pennacchio L."/>
            <person name="Nolan M."/>
            <person name="Cook A.M."/>
            <person name="Kjelleberg S."/>
            <person name="Thomas T."/>
        </authorList>
    </citation>
    <scope>NUCLEOTIDE SEQUENCE [LARGE SCALE GENOMIC DNA]</scope>
    <source>
        <strain evidence="8">DS-1 / DSM 13023 / NCIMB 13966</strain>
    </source>
</reference>
<keyword evidence="3" id="KW-0256">Endoplasmic reticulum</keyword>
<gene>
    <name evidence="7" type="ordered locus">Plav_2047</name>
</gene>
<comment type="subcellular location">
    <subcellularLocation>
        <location evidence="1">Endoplasmic reticulum</location>
    </subcellularLocation>
    <subcellularLocation>
        <location evidence="2">Membrane</location>
    </subcellularLocation>
</comment>
<sequence>MSDGPHFSKVCAGGEPRLDVLFVHGLTGDPRETWTSGGPEQEYWPKWLCEELEGVSVYALGYPSSIFGKWAKKEMNLHERAGNMLEHLAANGIGARPIALVGHSLGGILVKEMLRASNECADRDWQAIAAQTRLAVFMATPHKGASLASAVKLIVPRLSSTHVDLLSNDSGYLTSLNQAYRDFANGAGIATVAYYEKYKTKGSSVIVPEDSADPGVGATRPVAVDADHISICKPAKRTDLIYVSLCRHLKAVLQQCSMSAGEDGALDSFASDDYGTSSESDRRDLLQKLIDAGREHEYQKANSLQNKFAQRYYKLGLHTDAKTKSDAVLAAVEQRFFTHVYGGKICKGATDEEIAAALQVHVIDPLCSGTGKDHLSPTAILQALYFLTEQCYIQWDAA</sequence>
<dbReference type="ESTHER" id="parl1-a7hus8">
    <property type="family name" value="PGAP1"/>
</dbReference>
<dbReference type="AlphaFoldDB" id="A7HUS8"/>
<keyword evidence="4" id="KW-0472">Membrane</keyword>
<feature type="domain" description="ABC-three component systems C-terminal" evidence="6">
    <location>
        <begin position="284"/>
        <end position="395"/>
    </location>
</feature>
<dbReference type="GO" id="GO:0016020">
    <property type="term" value="C:membrane"/>
    <property type="evidence" value="ECO:0007669"/>
    <property type="project" value="UniProtKB-SubCell"/>
</dbReference>
<dbReference type="InterPro" id="IPR000073">
    <property type="entry name" value="AB_hydrolase_1"/>
</dbReference>
<evidence type="ECO:0000256" key="3">
    <source>
        <dbReference type="ARBA" id="ARBA00022824"/>
    </source>
</evidence>
<dbReference type="PANTHER" id="PTHR48182:SF2">
    <property type="entry name" value="PROTEIN SERAC1"/>
    <property type="match status" value="1"/>
</dbReference>
<feature type="domain" description="AB hydrolase-1" evidence="5">
    <location>
        <begin position="20"/>
        <end position="163"/>
    </location>
</feature>
<dbReference type="SUPFAM" id="SSF53474">
    <property type="entry name" value="alpha/beta-Hydrolases"/>
    <property type="match status" value="1"/>
</dbReference>
<dbReference type="OrthoDB" id="7594060at2"/>
<dbReference type="RefSeq" id="WP_012110965.1">
    <property type="nucleotide sequence ID" value="NC_009719.1"/>
</dbReference>
<dbReference type="Pfam" id="PF20285">
    <property type="entry name" value="CTD9"/>
    <property type="match status" value="1"/>
</dbReference>
<evidence type="ECO:0000313" key="8">
    <source>
        <dbReference type="Proteomes" id="UP000006377"/>
    </source>
</evidence>
<accession>A7HUS8</accession>
<evidence type="ECO:0000256" key="2">
    <source>
        <dbReference type="ARBA" id="ARBA00004370"/>
    </source>
</evidence>
<dbReference type="STRING" id="402881.Plav_2047"/>
<dbReference type="Gene3D" id="3.40.50.1820">
    <property type="entry name" value="alpha/beta hydrolase"/>
    <property type="match status" value="1"/>
</dbReference>
<evidence type="ECO:0000313" key="7">
    <source>
        <dbReference type="EMBL" id="ABS63661.1"/>
    </source>
</evidence>
<evidence type="ECO:0000259" key="6">
    <source>
        <dbReference type="Pfam" id="PF20285"/>
    </source>
</evidence>
<evidence type="ECO:0000259" key="5">
    <source>
        <dbReference type="Pfam" id="PF12697"/>
    </source>
</evidence>
<dbReference type="Pfam" id="PF12697">
    <property type="entry name" value="Abhydrolase_6"/>
    <property type="match status" value="1"/>
</dbReference>
<organism evidence="7 8">
    <name type="scientific">Parvibaculum lavamentivorans (strain DS-1 / DSM 13023 / NCIMB 13966)</name>
    <dbReference type="NCBI Taxonomy" id="402881"/>
    <lineage>
        <taxon>Bacteria</taxon>
        <taxon>Pseudomonadati</taxon>
        <taxon>Pseudomonadota</taxon>
        <taxon>Alphaproteobacteria</taxon>
        <taxon>Hyphomicrobiales</taxon>
        <taxon>Parvibaculaceae</taxon>
        <taxon>Parvibaculum</taxon>
    </lineage>
</organism>
<evidence type="ECO:0000256" key="4">
    <source>
        <dbReference type="ARBA" id="ARBA00023136"/>
    </source>
</evidence>
<evidence type="ECO:0000256" key="1">
    <source>
        <dbReference type="ARBA" id="ARBA00004240"/>
    </source>
</evidence>
<dbReference type="InterPro" id="IPR052374">
    <property type="entry name" value="SERAC1"/>
</dbReference>
<dbReference type="HOGENOM" id="CLU_705809_0_0_5"/>
<evidence type="ECO:0008006" key="9">
    <source>
        <dbReference type="Google" id="ProtNLM"/>
    </source>
</evidence>
<keyword evidence="8" id="KW-1185">Reference proteome</keyword>
<proteinExistence type="predicted"/>
<protein>
    <recommendedName>
        <fullName evidence="9">AB hydrolase-1 domain-containing protein</fullName>
    </recommendedName>
</protein>
<dbReference type="InterPro" id="IPR046911">
    <property type="entry name" value="ABC-3C_CTD9"/>
</dbReference>